<dbReference type="Pfam" id="PF02223">
    <property type="entry name" value="Thymidylate_kin"/>
    <property type="match status" value="1"/>
</dbReference>
<dbReference type="RefSeq" id="WP_268044785.1">
    <property type="nucleotide sequence ID" value="NZ_CP104064.1"/>
</dbReference>
<evidence type="ECO:0000256" key="7">
    <source>
        <dbReference type="ARBA" id="ARBA00022777"/>
    </source>
</evidence>
<evidence type="ECO:0000256" key="5">
    <source>
        <dbReference type="ARBA" id="ARBA00022727"/>
    </source>
</evidence>
<dbReference type="Gene3D" id="3.40.50.300">
    <property type="entry name" value="P-loop containing nucleotide triphosphate hydrolases"/>
    <property type="match status" value="1"/>
</dbReference>
<dbReference type="HAMAP" id="MF_00165">
    <property type="entry name" value="Thymidylate_kinase"/>
    <property type="match status" value="1"/>
</dbReference>
<evidence type="ECO:0000259" key="11">
    <source>
        <dbReference type="Pfam" id="PF02223"/>
    </source>
</evidence>
<evidence type="ECO:0000313" key="13">
    <source>
        <dbReference type="Proteomes" id="UP001164803"/>
    </source>
</evidence>
<evidence type="ECO:0000256" key="10">
    <source>
        <dbReference type="HAMAP-Rule" id="MF_00165"/>
    </source>
</evidence>
<sequence length="220" mass="24611">METKSGYFITFEGIDGAGKTTQLRRLAERMQQAGYPIVQTREPGGTAIGDKVREILLSPDNQNMTPRTEALLYAASRAQHVDEVIRPSLNQGFTVLCDRFVDASIAYQGGGLELGEENVARINAFAVNGVLPDLTILFHLSLEESRKRLNQSRGAQLDRIEQRDAAYFSRVEEAFRTIATAHPERVRVIDANRSATEIEQEIWLIVLKHINKIKSNSTGR</sequence>
<evidence type="ECO:0000256" key="1">
    <source>
        <dbReference type="ARBA" id="ARBA00009776"/>
    </source>
</evidence>
<keyword evidence="6 10" id="KW-0547">Nucleotide-binding</keyword>
<keyword evidence="5 10" id="KW-0545">Nucleotide biosynthesis</keyword>
<evidence type="ECO:0000313" key="12">
    <source>
        <dbReference type="EMBL" id="WAH37309.1"/>
    </source>
</evidence>
<dbReference type="EMBL" id="CP104064">
    <property type="protein sequence ID" value="WAH37309.1"/>
    <property type="molecule type" value="Genomic_DNA"/>
</dbReference>
<proteinExistence type="inferred from homology"/>
<dbReference type="InterPro" id="IPR018094">
    <property type="entry name" value="Thymidylate_kinase"/>
</dbReference>
<dbReference type="Proteomes" id="UP001164803">
    <property type="component" value="Chromosome"/>
</dbReference>
<protein>
    <recommendedName>
        <fullName evidence="3 10">Thymidylate kinase</fullName>
        <ecNumber evidence="2 10">2.7.4.9</ecNumber>
    </recommendedName>
    <alternativeName>
        <fullName evidence="10">dTMP kinase</fullName>
    </alternativeName>
</protein>
<dbReference type="NCBIfam" id="TIGR00041">
    <property type="entry name" value="DTMP_kinase"/>
    <property type="match status" value="1"/>
</dbReference>
<feature type="binding site" evidence="10">
    <location>
        <begin position="13"/>
        <end position="20"/>
    </location>
    <ligand>
        <name>ATP</name>
        <dbReference type="ChEBI" id="CHEBI:30616"/>
    </ligand>
</feature>
<dbReference type="SUPFAM" id="SSF52540">
    <property type="entry name" value="P-loop containing nucleoside triphosphate hydrolases"/>
    <property type="match status" value="1"/>
</dbReference>
<evidence type="ECO:0000256" key="6">
    <source>
        <dbReference type="ARBA" id="ARBA00022741"/>
    </source>
</evidence>
<feature type="domain" description="Thymidylate kinase-like" evidence="11">
    <location>
        <begin position="11"/>
        <end position="202"/>
    </location>
</feature>
<reference evidence="12" key="1">
    <citation type="submission" date="2022-08" db="EMBL/GenBank/DDBJ databases">
        <title>Alicyclobacillus dauci DSM2870, complete genome.</title>
        <authorList>
            <person name="Wang Q."/>
            <person name="Cai R."/>
            <person name="Wang Z."/>
        </authorList>
    </citation>
    <scope>NUCLEOTIDE SEQUENCE</scope>
    <source>
        <strain evidence="12">DSM 28700</strain>
    </source>
</reference>
<comment type="similarity">
    <text evidence="1 10">Belongs to the thymidylate kinase family.</text>
</comment>
<comment type="catalytic activity">
    <reaction evidence="9 10">
        <text>dTMP + ATP = dTDP + ADP</text>
        <dbReference type="Rhea" id="RHEA:13517"/>
        <dbReference type="ChEBI" id="CHEBI:30616"/>
        <dbReference type="ChEBI" id="CHEBI:58369"/>
        <dbReference type="ChEBI" id="CHEBI:63528"/>
        <dbReference type="ChEBI" id="CHEBI:456216"/>
        <dbReference type="EC" id="2.7.4.9"/>
    </reaction>
</comment>
<dbReference type="CDD" id="cd01672">
    <property type="entry name" value="TMPK"/>
    <property type="match status" value="1"/>
</dbReference>
<dbReference type="PANTHER" id="PTHR10344:SF4">
    <property type="entry name" value="UMP-CMP KINASE 2, MITOCHONDRIAL"/>
    <property type="match status" value="1"/>
</dbReference>
<dbReference type="GO" id="GO:0004798">
    <property type="term" value="F:dTMP kinase activity"/>
    <property type="evidence" value="ECO:0007669"/>
    <property type="project" value="UniProtKB-EC"/>
</dbReference>
<evidence type="ECO:0000256" key="3">
    <source>
        <dbReference type="ARBA" id="ARBA00017144"/>
    </source>
</evidence>
<dbReference type="PANTHER" id="PTHR10344">
    <property type="entry name" value="THYMIDYLATE KINASE"/>
    <property type="match status" value="1"/>
</dbReference>
<keyword evidence="8 10" id="KW-0067">ATP-binding</keyword>
<gene>
    <name evidence="10 12" type="primary">tmk</name>
    <name evidence="12" type="ORF">NZD86_01820</name>
</gene>
<comment type="function">
    <text evidence="10">Phosphorylation of dTMP to form dTDP in both de novo and salvage pathways of dTTP synthesis.</text>
</comment>
<keyword evidence="7 10" id="KW-0418">Kinase</keyword>
<dbReference type="EC" id="2.7.4.9" evidence="2 10"/>
<evidence type="ECO:0000256" key="4">
    <source>
        <dbReference type="ARBA" id="ARBA00022679"/>
    </source>
</evidence>
<dbReference type="InterPro" id="IPR027417">
    <property type="entry name" value="P-loop_NTPase"/>
</dbReference>
<dbReference type="InterPro" id="IPR039430">
    <property type="entry name" value="Thymidylate_kin-like_dom"/>
</dbReference>
<evidence type="ECO:0000256" key="2">
    <source>
        <dbReference type="ARBA" id="ARBA00012980"/>
    </source>
</evidence>
<evidence type="ECO:0000256" key="9">
    <source>
        <dbReference type="ARBA" id="ARBA00048743"/>
    </source>
</evidence>
<accession>A0ABY6Z337</accession>
<name>A0ABY6Z337_9BACL</name>
<keyword evidence="13" id="KW-1185">Reference proteome</keyword>
<evidence type="ECO:0000256" key="8">
    <source>
        <dbReference type="ARBA" id="ARBA00022840"/>
    </source>
</evidence>
<keyword evidence="4 10" id="KW-0808">Transferase</keyword>
<organism evidence="12 13">
    <name type="scientific">Alicyclobacillus dauci</name>
    <dbReference type="NCBI Taxonomy" id="1475485"/>
    <lineage>
        <taxon>Bacteria</taxon>
        <taxon>Bacillati</taxon>
        <taxon>Bacillota</taxon>
        <taxon>Bacilli</taxon>
        <taxon>Bacillales</taxon>
        <taxon>Alicyclobacillaceae</taxon>
        <taxon>Alicyclobacillus</taxon>
    </lineage>
</organism>